<proteinExistence type="predicted"/>
<keyword evidence="4" id="KW-1185">Reference proteome</keyword>
<dbReference type="AlphaFoldDB" id="A0A383V7N1"/>
<evidence type="ECO:0000313" key="3">
    <source>
        <dbReference type="EMBL" id="SZX60356.1"/>
    </source>
</evidence>
<dbReference type="EMBL" id="FNXT01000059">
    <property type="protein sequence ID" value="SZX60356.1"/>
    <property type="molecule type" value="Genomic_DNA"/>
</dbReference>
<accession>A0A383V7N1</accession>
<evidence type="ECO:0008006" key="5">
    <source>
        <dbReference type="Google" id="ProtNLM"/>
    </source>
</evidence>
<reference evidence="3 4" key="1">
    <citation type="submission" date="2016-10" db="EMBL/GenBank/DDBJ databases">
        <authorList>
            <person name="Cai Z."/>
        </authorList>
    </citation>
    <scope>NUCLEOTIDE SEQUENCE [LARGE SCALE GENOMIC DNA]</scope>
</reference>
<name>A0A383V7N1_TETOB</name>
<gene>
    <name evidence="3" type="ORF">BQ4739_LOCUS910</name>
</gene>
<evidence type="ECO:0000256" key="1">
    <source>
        <dbReference type="SAM" id="MobiDB-lite"/>
    </source>
</evidence>
<feature type="signal peptide" evidence="2">
    <location>
        <begin position="1"/>
        <end position="23"/>
    </location>
</feature>
<sequence>MVPLAVLLTAAAVCCLPLQHAAAATLYEIDPWVIPPSNITYPPLATACPGDQIRFVWSSGNHGVFKLFNNATDTAGTCPANWSASTGVELAPLAGSGNITYTVQQQDGPSFWLACQNGQGRHCQRGQKLLVQVMCGAGAGAPAAEAPAAEAPAAEAPAAEAPAAEAPAAEAPAAEAPAAQAPAAAVPAGMRGAGGA</sequence>
<dbReference type="SUPFAM" id="SSF49503">
    <property type="entry name" value="Cupredoxins"/>
    <property type="match status" value="1"/>
</dbReference>
<evidence type="ECO:0000313" key="4">
    <source>
        <dbReference type="Proteomes" id="UP000256970"/>
    </source>
</evidence>
<dbReference type="Proteomes" id="UP000256970">
    <property type="component" value="Unassembled WGS sequence"/>
</dbReference>
<organism evidence="3 4">
    <name type="scientific">Tetradesmus obliquus</name>
    <name type="common">Green alga</name>
    <name type="synonym">Acutodesmus obliquus</name>
    <dbReference type="NCBI Taxonomy" id="3088"/>
    <lineage>
        <taxon>Eukaryota</taxon>
        <taxon>Viridiplantae</taxon>
        <taxon>Chlorophyta</taxon>
        <taxon>core chlorophytes</taxon>
        <taxon>Chlorophyceae</taxon>
        <taxon>CS clade</taxon>
        <taxon>Sphaeropleales</taxon>
        <taxon>Scenedesmaceae</taxon>
        <taxon>Tetradesmus</taxon>
    </lineage>
</organism>
<feature type="chain" id="PRO_5016640041" description="Phytocyanin domain-containing protein" evidence="2">
    <location>
        <begin position="24"/>
        <end position="196"/>
    </location>
</feature>
<keyword evidence="2" id="KW-0732">Signal</keyword>
<feature type="compositionally biased region" description="Low complexity" evidence="1">
    <location>
        <begin position="146"/>
        <end position="190"/>
    </location>
</feature>
<dbReference type="Gene3D" id="2.60.40.420">
    <property type="entry name" value="Cupredoxins - blue copper proteins"/>
    <property type="match status" value="1"/>
</dbReference>
<feature type="region of interest" description="Disordered" evidence="1">
    <location>
        <begin position="146"/>
        <end position="196"/>
    </location>
</feature>
<dbReference type="InterPro" id="IPR008972">
    <property type="entry name" value="Cupredoxin"/>
</dbReference>
<evidence type="ECO:0000256" key="2">
    <source>
        <dbReference type="SAM" id="SignalP"/>
    </source>
</evidence>
<protein>
    <recommendedName>
        <fullName evidence="5">Phytocyanin domain-containing protein</fullName>
    </recommendedName>
</protein>